<feature type="compositionally biased region" description="Basic and acidic residues" evidence="1">
    <location>
        <begin position="81"/>
        <end position="94"/>
    </location>
</feature>
<organism evidence="2 3">
    <name type="scientific">Neocallimastix californiae</name>
    <dbReference type="NCBI Taxonomy" id="1754190"/>
    <lineage>
        <taxon>Eukaryota</taxon>
        <taxon>Fungi</taxon>
        <taxon>Fungi incertae sedis</taxon>
        <taxon>Chytridiomycota</taxon>
        <taxon>Chytridiomycota incertae sedis</taxon>
        <taxon>Neocallimastigomycetes</taxon>
        <taxon>Neocallimastigales</taxon>
        <taxon>Neocallimastigaceae</taxon>
        <taxon>Neocallimastix</taxon>
    </lineage>
</organism>
<dbReference type="AlphaFoldDB" id="A0A1Y2AV43"/>
<evidence type="ECO:0000313" key="3">
    <source>
        <dbReference type="Proteomes" id="UP000193920"/>
    </source>
</evidence>
<evidence type="ECO:0000313" key="2">
    <source>
        <dbReference type="EMBL" id="ORY25795.1"/>
    </source>
</evidence>
<feature type="region of interest" description="Disordered" evidence="1">
    <location>
        <begin position="1"/>
        <end position="100"/>
    </location>
</feature>
<feature type="compositionally biased region" description="Basic and acidic residues" evidence="1">
    <location>
        <begin position="8"/>
        <end position="38"/>
    </location>
</feature>
<accession>A0A1Y2AV43</accession>
<name>A0A1Y2AV43_9FUNG</name>
<reference evidence="2 3" key="1">
    <citation type="submission" date="2016-08" db="EMBL/GenBank/DDBJ databases">
        <title>A Parts List for Fungal Cellulosomes Revealed by Comparative Genomics.</title>
        <authorList>
            <consortium name="DOE Joint Genome Institute"/>
            <person name="Haitjema C.H."/>
            <person name="Gilmore S.P."/>
            <person name="Henske J.K."/>
            <person name="Solomon K.V."/>
            <person name="De Groot R."/>
            <person name="Kuo A."/>
            <person name="Mondo S.J."/>
            <person name="Salamov A.A."/>
            <person name="Labutti K."/>
            <person name="Zhao Z."/>
            <person name="Chiniquy J."/>
            <person name="Barry K."/>
            <person name="Brewer H.M."/>
            <person name="Purvine S.O."/>
            <person name="Wright A.T."/>
            <person name="Boxma B."/>
            <person name="Van Alen T."/>
            <person name="Hackstein J.H."/>
            <person name="Baker S.E."/>
            <person name="Grigoriev I.V."/>
            <person name="O'Malley M.A."/>
        </authorList>
    </citation>
    <scope>NUCLEOTIDE SEQUENCE [LARGE SCALE GENOMIC DNA]</scope>
    <source>
        <strain evidence="2 3">G1</strain>
    </source>
</reference>
<evidence type="ECO:0000256" key="1">
    <source>
        <dbReference type="SAM" id="MobiDB-lite"/>
    </source>
</evidence>
<keyword evidence="3" id="KW-1185">Reference proteome</keyword>
<dbReference type="EMBL" id="MCOG01000208">
    <property type="protein sequence ID" value="ORY25795.1"/>
    <property type="molecule type" value="Genomic_DNA"/>
</dbReference>
<dbReference type="Proteomes" id="UP000193920">
    <property type="component" value="Unassembled WGS sequence"/>
</dbReference>
<gene>
    <name evidence="2" type="ORF">LY90DRAFT_629599</name>
</gene>
<sequence length="209" mass="24341">MKNGNAVEENHQESSDKDDSQKSENENENEQKEKKDENISNNNDVNNDTVVNPEDNQDINNRNTIEENHQESSVKNNSQKSENENEQKVTKDENNMNSNKNITDKVDQLITPEKCFHQIIGEFIPLISLFIDQVDSYSGKVPLIELTESYQSIEYRLIEQLNMLDKIETDNIKVREKNIFLVKLIQNLLTQINKKKKELITKKINYINS</sequence>
<feature type="compositionally biased region" description="Low complexity" evidence="1">
    <location>
        <begin position="39"/>
        <end position="54"/>
    </location>
</feature>
<proteinExistence type="predicted"/>
<protein>
    <submittedName>
        <fullName evidence="2">Uncharacterized protein</fullName>
    </submittedName>
</protein>
<comment type="caution">
    <text evidence="2">The sequence shown here is derived from an EMBL/GenBank/DDBJ whole genome shotgun (WGS) entry which is preliminary data.</text>
</comment>